<gene>
    <name evidence="1" type="ORF">ACOLOM_LOCUS13590</name>
</gene>
<feature type="non-terminal residue" evidence="1">
    <location>
        <position position="1"/>
    </location>
</feature>
<accession>A0ACA9QX42</accession>
<proteinExistence type="predicted"/>
<dbReference type="EMBL" id="CAJVPT010063148">
    <property type="protein sequence ID" value="CAG8768115.1"/>
    <property type="molecule type" value="Genomic_DNA"/>
</dbReference>
<protein>
    <submittedName>
        <fullName evidence="1">3228_t:CDS:1</fullName>
    </submittedName>
</protein>
<sequence length="184" mass="20865">PWALSPLISTMPYFAIHRDEQAHKKIKVEETPAFASSHGSYLHDNVSELENVPSFKTPSARRQYFASNSHRKEVDFKTSDIIASDFCYGFLSFPDIRLNLPGGISFDLLNYWDGQPVRFVCCERRKGADDYGRPLKGPGDPFWVVVFEAVPDDEIEAAKAEQRNGAASEKVSVEDQRHLREDID</sequence>
<keyword evidence="2" id="KW-1185">Reference proteome</keyword>
<dbReference type="Proteomes" id="UP000789525">
    <property type="component" value="Unassembled WGS sequence"/>
</dbReference>
<name>A0ACA9QX42_9GLOM</name>
<organism evidence="1 2">
    <name type="scientific">Acaulospora colombiana</name>
    <dbReference type="NCBI Taxonomy" id="27376"/>
    <lineage>
        <taxon>Eukaryota</taxon>
        <taxon>Fungi</taxon>
        <taxon>Fungi incertae sedis</taxon>
        <taxon>Mucoromycota</taxon>
        <taxon>Glomeromycotina</taxon>
        <taxon>Glomeromycetes</taxon>
        <taxon>Diversisporales</taxon>
        <taxon>Acaulosporaceae</taxon>
        <taxon>Acaulospora</taxon>
    </lineage>
</organism>
<reference evidence="1" key="1">
    <citation type="submission" date="2021-06" db="EMBL/GenBank/DDBJ databases">
        <authorList>
            <person name="Kallberg Y."/>
            <person name="Tangrot J."/>
            <person name="Rosling A."/>
        </authorList>
    </citation>
    <scope>NUCLEOTIDE SEQUENCE</scope>
    <source>
        <strain evidence="1">CL356</strain>
    </source>
</reference>
<evidence type="ECO:0000313" key="2">
    <source>
        <dbReference type="Proteomes" id="UP000789525"/>
    </source>
</evidence>
<evidence type="ECO:0000313" key="1">
    <source>
        <dbReference type="EMBL" id="CAG8768115.1"/>
    </source>
</evidence>
<comment type="caution">
    <text evidence="1">The sequence shown here is derived from an EMBL/GenBank/DDBJ whole genome shotgun (WGS) entry which is preliminary data.</text>
</comment>